<protein>
    <recommendedName>
        <fullName evidence="4">Prepilin-type N-terminal cleavage/methylation domain-containing protein</fullName>
    </recommendedName>
</protein>
<keyword evidence="3" id="KW-1185">Reference proteome</keyword>
<keyword evidence="1" id="KW-0472">Membrane</keyword>
<accession>A0A517YXJ6</accession>
<evidence type="ECO:0000313" key="2">
    <source>
        <dbReference type="EMBL" id="QDU34946.1"/>
    </source>
</evidence>
<sequence>MSRNVKKQNIHPDIRKRHARNAGFTLIEAALTTVIVGTGVLAIVAAQQAYHKKNDWAARTGTAMLLANEIRELTLSLPFHDPITGDQNFGPEPNELKSDGLPNIKFLDDLDDFAGIMQSNNKGQGTVFSPPVNALRKTVPDMNLWAQYVTVEKVPEDNISSSVTLPMTTDSDIIRVTVDIAYTDPNNNQEEHVTSLSWIVTR</sequence>
<evidence type="ECO:0000313" key="3">
    <source>
        <dbReference type="Proteomes" id="UP000317369"/>
    </source>
</evidence>
<organism evidence="2 3">
    <name type="scientific">Poriferisphaera corsica</name>
    <dbReference type="NCBI Taxonomy" id="2528020"/>
    <lineage>
        <taxon>Bacteria</taxon>
        <taxon>Pseudomonadati</taxon>
        <taxon>Planctomycetota</taxon>
        <taxon>Phycisphaerae</taxon>
        <taxon>Phycisphaerales</taxon>
        <taxon>Phycisphaeraceae</taxon>
        <taxon>Poriferisphaera</taxon>
    </lineage>
</organism>
<name>A0A517YXJ6_9BACT</name>
<keyword evidence="1" id="KW-1133">Transmembrane helix</keyword>
<dbReference type="AlphaFoldDB" id="A0A517YXJ6"/>
<feature type="transmembrane region" description="Helical" evidence="1">
    <location>
        <begin position="21"/>
        <end position="45"/>
    </location>
</feature>
<dbReference type="KEGG" id="pcor:KS4_30230"/>
<dbReference type="Proteomes" id="UP000317369">
    <property type="component" value="Chromosome"/>
</dbReference>
<evidence type="ECO:0000256" key="1">
    <source>
        <dbReference type="SAM" id="Phobius"/>
    </source>
</evidence>
<keyword evidence="1" id="KW-0812">Transmembrane</keyword>
<dbReference type="EMBL" id="CP036425">
    <property type="protein sequence ID" value="QDU34946.1"/>
    <property type="molecule type" value="Genomic_DNA"/>
</dbReference>
<reference evidence="2 3" key="1">
    <citation type="submission" date="2019-02" db="EMBL/GenBank/DDBJ databases">
        <title>Deep-cultivation of Planctomycetes and their phenomic and genomic characterization uncovers novel biology.</title>
        <authorList>
            <person name="Wiegand S."/>
            <person name="Jogler M."/>
            <person name="Boedeker C."/>
            <person name="Pinto D."/>
            <person name="Vollmers J."/>
            <person name="Rivas-Marin E."/>
            <person name="Kohn T."/>
            <person name="Peeters S.H."/>
            <person name="Heuer A."/>
            <person name="Rast P."/>
            <person name="Oberbeckmann S."/>
            <person name="Bunk B."/>
            <person name="Jeske O."/>
            <person name="Meyerdierks A."/>
            <person name="Storesund J.E."/>
            <person name="Kallscheuer N."/>
            <person name="Luecker S."/>
            <person name="Lage O.M."/>
            <person name="Pohl T."/>
            <person name="Merkel B.J."/>
            <person name="Hornburger P."/>
            <person name="Mueller R.-W."/>
            <person name="Bruemmer F."/>
            <person name="Labrenz M."/>
            <person name="Spormann A.M."/>
            <person name="Op den Camp H."/>
            <person name="Overmann J."/>
            <person name="Amann R."/>
            <person name="Jetten M.S.M."/>
            <person name="Mascher T."/>
            <person name="Medema M.H."/>
            <person name="Devos D.P."/>
            <person name="Kaster A.-K."/>
            <person name="Ovreas L."/>
            <person name="Rohde M."/>
            <person name="Galperin M.Y."/>
            <person name="Jogler C."/>
        </authorList>
    </citation>
    <scope>NUCLEOTIDE SEQUENCE [LARGE SCALE GENOMIC DNA]</scope>
    <source>
        <strain evidence="2 3">KS4</strain>
    </source>
</reference>
<evidence type="ECO:0008006" key="4">
    <source>
        <dbReference type="Google" id="ProtNLM"/>
    </source>
</evidence>
<gene>
    <name evidence="2" type="ORF">KS4_30230</name>
</gene>
<proteinExistence type="predicted"/>
<dbReference type="InterPro" id="IPR012902">
    <property type="entry name" value="N_methyl_site"/>
</dbReference>
<dbReference type="PROSITE" id="PS00409">
    <property type="entry name" value="PROKAR_NTER_METHYL"/>
    <property type="match status" value="1"/>
</dbReference>